<organism evidence="1">
    <name type="scientific">Treponema denticola H1-T</name>
    <dbReference type="NCBI Taxonomy" id="999431"/>
    <lineage>
        <taxon>Bacteria</taxon>
        <taxon>Pseudomonadati</taxon>
        <taxon>Spirochaetota</taxon>
        <taxon>Spirochaetia</taxon>
        <taxon>Spirochaetales</taxon>
        <taxon>Treponemataceae</taxon>
        <taxon>Treponema</taxon>
    </lineage>
</organism>
<sequence>MDFDFSTYTKKHNLQRFVAKITVEFEYDQTTVFNEVIYAKTKEDAEKILQQMVDTDVPIQKGEKPPVITFKVFPSSLTNNLIKGHKEFSRLAEGMTMSFYGLEDE</sequence>
<dbReference type="EMBL" id="AGDW01000022">
    <property type="protein sequence ID" value="EMB29344.1"/>
    <property type="molecule type" value="Genomic_DNA"/>
</dbReference>
<protein>
    <submittedName>
        <fullName evidence="1">Uncharacterized protein</fullName>
    </submittedName>
</protein>
<accession>M2C4P1</accession>
<reference evidence="1" key="1">
    <citation type="submission" date="2012-01" db="EMBL/GenBank/DDBJ databases">
        <title>The Genome Sequence of Treponema denticola H1-T.</title>
        <authorList>
            <consortium name="The Broad Institute Genome Sequencing Platform"/>
            <person name="Earl A."/>
            <person name="Ward D."/>
            <person name="Feldgarden M."/>
            <person name="Gevers D."/>
            <person name="Blanton J.M."/>
            <person name="Fenno C.J."/>
            <person name="Baranova O.V."/>
            <person name="Mathney J."/>
            <person name="Dewhirst F.E."/>
            <person name="Izard J."/>
            <person name="Young S.K."/>
            <person name="Zeng Q."/>
            <person name="Gargeya S."/>
            <person name="Fitzgerald M."/>
            <person name="Haas B."/>
            <person name="Abouelleil A."/>
            <person name="Alvarado L."/>
            <person name="Arachchi H.M."/>
            <person name="Berlin A."/>
            <person name="Chapman S.B."/>
            <person name="Gearin G."/>
            <person name="Goldberg J."/>
            <person name="Griggs A."/>
            <person name="Gujja S."/>
            <person name="Hansen M."/>
            <person name="Heiman D."/>
            <person name="Howarth C."/>
            <person name="Larimer J."/>
            <person name="Lui A."/>
            <person name="MacDonald P.J.P."/>
            <person name="McCowen C."/>
            <person name="Montmayeur A."/>
            <person name="Murphy C."/>
            <person name="Neiman D."/>
            <person name="Pearson M."/>
            <person name="Priest M."/>
            <person name="Roberts A."/>
            <person name="Saif S."/>
            <person name="Shea T."/>
            <person name="Sisk P."/>
            <person name="Stolte C."/>
            <person name="Sykes S."/>
            <person name="Wortman J."/>
            <person name="Nusbaum C."/>
            <person name="Birren B."/>
        </authorList>
    </citation>
    <scope>NUCLEOTIDE SEQUENCE [LARGE SCALE GENOMIC DNA]</scope>
    <source>
        <strain evidence="1">H1-T</strain>
    </source>
</reference>
<dbReference type="PATRIC" id="fig|999431.4.peg.2291"/>
<comment type="caution">
    <text evidence="1">The sequence shown here is derived from an EMBL/GenBank/DDBJ whole genome shotgun (WGS) entry which is preliminary data.</text>
</comment>
<dbReference type="AlphaFoldDB" id="M2C4P1"/>
<proteinExistence type="predicted"/>
<evidence type="ECO:0000313" key="1">
    <source>
        <dbReference type="EMBL" id="EMB29344.1"/>
    </source>
</evidence>
<name>M2C4P1_TREDN</name>
<dbReference type="HOGENOM" id="CLU_2235386_0_0_12"/>
<dbReference type="Proteomes" id="UP000011708">
    <property type="component" value="Chromosome"/>
</dbReference>
<dbReference type="RefSeq" id="WP_002676518.1">
    <property type="nucleotide sequence ID" value="NZ_CM001794.1"/>
</dbReference>
<gene>
    <name evidence="1" type="ORF">HMPREF9725_02214</name>
</gene>